<evidence type="ECO:0008006" key="4">
    <source>
        <dbReference type="Google" id="ProtNLM"/>
    </source>
</evidence>
<evidence type="ECO:0000256" key="1">
    <source>
        <dbReference type="SAM" id="SignalP"/>
    </source>
</evidence>
<organism evidence="2 3">
    <name type="scientific">Asaia krungthepensis NRIC 0535</name>
    <dbReference type="NCBI Taxonomy" id="1307925"/>
    <lineage>
        <taxon>Bacteria</taxon>
        <taxon>Pseudomonadati</taxon>
        <taxon>Pseudomonadota</taxon>
        <taxon>Alphaproteobacteria</taxon>
        <taxon>Acetobacterales</taxon>
        <taxon>Acetobacteraceae</taxon>
        <taxon>Asaia</taxon>
    </lineage>
</organism>
<gene>
    <name evidence="2" type="ORF">AA0535_0372</name>
</gene>
<keyword evidence="1" id="KW-0732">Signal</keyword>
<accession>A0ABQ0PXE5</accession>
<protein>
    <recommendedName>
        <fullName evidence="4">DUF3108 domain-containing protein</fullName>
    </recommendedName>
</protein>
<dbReference type="InterPro" id="IPR021457">
    <property type="entry name" value="DUF3108"/>
</dbReference>
<dbReference type="EMBL" id="BAPV01000003">
    <property type="protein sequence ID" value="GBQ83927.1"/>
    <property type="molecule type" value="Genomic_DNA"/>
</dbReference>
<sequence>MTSDRRASQAMRSLALGAALCAFAGQARATDLGNDGASSTVSTAPSANMGQTTAIYRVYNHGLHVVDATADYTLTDLGYGITTRLHAGGFMSLFLRMDIQSTAQGHFDHDWVHPVGYESAGYSRGRHRSVVLHYDDDAPHVVTLDPKESDREDVPQGELSHAMDTLSAMALLLENVRHTGKCDGNAHVFDGLRLSAMTSHGPFKGEVPETFGQKFKGPALRCDFVGQQEAGFIKDSSHLEVMKAPHPGSAWFQDIPGVGLTAVRIEFEHPKLGQMTAVLDHTPVVQP</sequence>
<dbReference type="RefSeq" id="WP_264814209.1">
    <property type="nucleotide sequence ID" value="NZ_BAPV01000003.1"/>
</dbReference>
<feature type="signal peptide" evidence="1">
    <location>
        <begin position="1"/>
        <end position="29"/>
    </location>
</feature>
<comment type="caution">
    <text evidence="2">The sequence shown here is derived from an EMBL/GenBank/DDBJ whole genome shotgun (WGS) entry which is preliminary data.</text>
</comment>
<evidence type="ECO:0000313" key="3">
    <source>
        <dbReference type="Proteomes" id="UP001062776"/>
    </source>
</evidence>
<dbReference type="Pfam" id="PF11306">
    <property type="entry name" value="DUF3108"/>
    <property type="match status" value="1"/>
</dbReference>
<feature type="chain" id="PRO_5046578897" description="DUF3108 domain-containing protein" evidence="1">
    <location>
        <begin position="30"/>
        <end position="287"/>
    </location>
</feature>
<reference evidence="2" key="1">
    <citation type="submission" date="2013-04" db="EMBL/GenBank/DDBJ databases">
        <title>The genome sequencing project of 58 acetic acid bacteria.</title>
        <authorList>
            <person name="Okamoto-Kainuma A."/>
            <person name="Ishikawa M."/>
            <person name="Umino S."/>
            <person name="Koizumi Y."/>
            <person name="Shiwa Y."/>
            <person name="Yoshikawa H."/>
            <person name="Matsutani M."/>
            <person name="Matsushita K."/>
        </authorList>
    </citation>
    <scope>NUCLEOTIDE SEQUENCE</scope>
    <source>
        <strain evidence="2">NRIC 0535</strain>
    </source>
</reference>
<keyword evidence="3" id="KW-1185">Reference proteome</keyword>
<name>A0ABQ0PXE5_9PROT</name>
<proteinExistence type="predicted"/>
<dbReference type="Proteomes" id="UP001062776">
    <property type="component" value="Unassembled WGS sequence"/>
</dbReference>
<evidence type="ECO:0000313" key="2">
    <source>
        <dbReference type="EMBL" id="GBQ83927.1"/>
    </source>
</evidence>